<dbReference type="InterPro" id="IPR000618">
    <property type="entry name" value="Insect_cuticle"/>
</dbReference>
<sequence>MLRYVVPLILLASTASGISYNSLKYSAASPAQIRFAVENKYDDTGPGAKQPDYAYHTYKNLDDALVAYLDDPDTKLPEHERARAIANLYKPTSFDGDNFIPNPTRVDAFTGNKLKVVPIVLSTYNKYDVEPKGLMTAYELKGLHSNDADRNRDPYKWQKERAVKSSRLSISHYNKNDNDPQTFSYDVPTNESPDRTELRDESGAVAGSYTVVQPDGRRRTVHYHADPQRGFRSSVQRIFS</sequence>
<evidence type="ECO:0000256" key="1">
    <source>
        <dbReference type="ARBA" id="ARBA00022460"/>
    </source>
</evidence>
<dbReference type="GO" id="GO:0005615">
    <property type="term" value="C:extracellular space"/>
    <property type="evidence" value="ECO:0007669"/>
    <property type="project" value="TreeGrafter"/>
</dbReference>
<evidence type="ECO:0000256" key="5">
    <source>
        <dbReference type="SAM" id="SignalP"/>
    </source>
</evidence>
<feature type="compositionally biased region" description="Basic and acidic residues" evidence="4">
    <location>
        <begin position="192"/>
        <end position="202"/>
    </location>
</feature>
<gene>
    <name evidence="6" type="ORF">g.5066</name>
</gene>
<reference evidence="6" key="1">
    <citation type="submission" date="2015-09" db="EMBL/GenBank/DDBJ databases">
        <title>De novo assembly of Pectinophora gossypiella (Pink Bollworm) gut transcriptome.</title>
        <authorList>
            <person name="Tassone E.E."/>
        </authorList>
    </citation>
    <scope>NUCLEOTIDE SEQUENCE</scope>
</reference>
<dbReference type="Pfam" id="PF00379">
    <property type="entry name" value="Chitin_bind_4"/>
    <property type="match status" value="1"/>
</dbReference>
<feature type="chain" id="PRO_5009115567" evidence="5">
    <location>
        <begin position="18"/>
        <end position="240"/>
    </location>
</feature>
<accession>A0A1E1WTL8</accession>
<feature type="signal peptide" evidence="5">
    <location>
        <begin position="1"/>
        <end position="17"/>
    </location>
</feature>
<dbReference type="PANTHER" id="PTHR12236:SF79">
    <property type="entry name" value="CUTICULAR PROTEIN 50CB-RELATED"/>
    <property type="match status" value="1"/>
</dbReference>
<name>A0A1E1WTL8_PECGO</name>
<keyword evidence="1 3" id="KW-0193">Cuticle</keyword>
<evidence type="ECO:0000313" key="6">
    <source>
        <dbReference type="EMBL" id="JAT90151.1"/>
    </source>
</evidence>
<feature type="region of interest" description="Disordered" evidence="4">
    <location>
        <begin position="171"/>
        <end position="203"/>
    </location>
</feature>
<dbReference type="OrthoDB" id="6378451at2759"/>
<dbReference type="PROSITE" id="PS51155">
    <property type="entry name" value="CHIT_BIND_RR_2"/>
    <property type="match status" value="1"/>
</dbReference>
<dbReference type="GO" id="GO:0042302">
    <property type="term" value="F:structural constituent of cuticle"/>
    <property type="evidence" value="ECO:0007669"/>
    <property type="project" value="UniProtKB-UniRule"/>
</dbReference>
<dbReference type="InterPro" id="IPR051217">
    <property type="entry name" value="Insect_Cuticle_Struc_Prot"/>
</dbReference>
<keyword evidence="2 5" id="KW-0732">Signal</keyword>
<dbReference type="PANTHER" id="PTHR12236">
    <property type="entry name" value="STRUCTURAL CONTITUENT OF CUTICLE"/>
    <property type="match status" value="1"/>
</dbReference>
<organism evidence="6">
    <name type="scientific">Pectinophora gossypiella</name>
    <name type="common">Cotton pink bollworm</name>
    <name type="synonym">Depressaria gossypiella</name>
    <dbReference type="NCBI Taxonomy" id="13191"/>
    <lineage>
        <taxon>Eukaryota</taxon>
        <taxon>Metazoa</taxon>
        <taxon>Ecdysozoa</taxon>
        <taxon>Arthropoda</taxon>
        <taxon>Hexapoda</taxon>
        <taxon>Insecta</taxon>
        <taxon>Pterygota</taxon>
        <taxon>Neoptera</taxon>
        <taxon>Endopterygota</taxon>
        <taxon>Lepidoptera</taxon>
        <taxon>Glossata</taxon>
        <taxon>Ditrysia</taxon>
        <taxon>Gelechioidea</taxon>
        <taxon>Gelechiidae</taxon>
        <taxon>Apatetrinae</taxon>
        <taxon>Pectinophora</taxon>
    </lineage>
</organism>
<dbReference type="GO" id="GO:0031012">
    <property type="term" value="C:extracellular matrix"/>
    <property type="evidence" value="ECO:0007669"/>
    <property type="project" value="TreeGrafter"/>
</dbReference>
<evidence type="ECO:0000256" key="2">
    <source>
        <dbReference type="ARBA" id="ARBA00022729"/>
    </source>
</evidence>
<proteinExistence type="predicted"/>
<evidence type="ECO:0000256" key="4">
    <source>
        <dbReference type="SAM" id="MobiDB-lite"/>
    </source>
</evidence>
<dbReference type="AlphaFoldDB" id="A0A1E1WTL8"/>
<dbReference type="EMBL" id="GDQN01000903">
    <property type="protein sequence ID" value="JAT90151.1"/>
    <property type="molecule type" value="Transcribed_RNA"/>
</dbReference>
<evidence type="ECO:0000256" key="3">
    <source>
        <dbReference type="PROSITE-ProRule" id="PRU00497"/>
    </source>
</evidence>
<feature type="compositionally biased region" description="Polar residues" evidence="4">
    <location>
        <begin position="171"/>
        <end position="191"/>
    </location>
</feature>
<protein>
    <submittedName>
        <fullName evidence="6">Uncharacterized protein</fullName>
    </submittedName>
</protein>